<sequence length="144" mass="15606">MFKHVLLPTDGSDLSRRATDAAIKFAKSIGAKITAFTCMDEYPFLQSSDSGHQTRKTFKEHAEADARARLNQIVAAAATEGVACSSDMTTSTSPYRDIVEAATRHGCDVIFMASHGRRGLASLLVGSETQKVLTHCTIPVLVYR</sequence>
<dbReference type="InterPro" id="IPR014729">
    <property type="entry name" value="Rossmann-like_a/b/a_fold"/>
</dbReference>
<dbReference type="SUPFAM" id="SSF52402">
    <property type="entry name" value="Adenine nucleotide alpha hydrolases-like"/>
    <property type="match status" value="1"/>
</dbReference>
<dbReference type="Gene3D" id="3.40.50.620">
    <property type="entry name" value="HUPs"/>
    <property type="match status" value="1"/>
</dbReference>
<dbReference type="RefSeq" id="WP_224006137.1">
    <property type="nucleotide sequence ID" value="NZ_CAJZAF010000028.1"/>
</dbReference>
<proteinExistence type="inferred from homology"/>
<comment type="caution">
    <text evidence="3">The sequence shown here is derived from an EMBL/GenBank/DDBJ whole genome shotgun (WGS) entry which is preliminary data.</text>
</comment>
<dbReference type="PANTHER" id="PTHR46268:SF15">
    <property type="entry name" value="UNIVERSAL STRESS PROTEIN HP_0031"/>
    <property type="match status" value="1"/>
</dbReference>
<dbReference type="InterPro" id="IPR006016">
    <property type="entry name" value="UspA"/>
</dbReference>
<dbReference type="InterPro" id="IPR006015">
    <property type="entry name" value="Universal_stress_UspA"/>
</dbReference>
<keyword evidence="4" id="KW-1185">Reference proteome</keyword>
<accession>A0ABM8XL36</accession>
<protein>
    <recommendedName>
        <fullName evidence="2">UspA domain-containing protein</fullName>
    </recommendedName>
</protein>
<dbReference type="CDD" id="cd00293">
    <property type="entry name" value="USP-like"/>
    <property type="match status" value="1"/>
</dbReference>
<reference evidence="3 4" key="1">
    <citation type="submission" date="2021-08" db="EMBL/GenBank/DDBJ databases">
        <authorList>
            <person name="Peeters C."/>
        </authorList>
    </citation>
    <scope>NUCLEOTIDE SEQUENCE [LARGE SCALE GENOMIC DNA]</scope>
    <source>
        <strain evidence="3 4">LMG 23994</strain>
    </source>
</reference>
<gene>
    <name evidence="3" type="ORF">LMG23994_04525</name>
</gene>
<evidence type="ECO:0000313" key="3">
    <source>
        <dbReference type="EMBL" id="CAG9180916.1"/>
    </source>
</evidence>
<name>A0ABM8XL36_9BURK</name>
<organism evidence="3 4">
    <name type="scientific">Cupriavidus pinatubonensis</name>
    <dbReference type="NCBI Taxonomy" id="248026"/>
    <lineage>
        <taxon>Bacteria</taxon>
        <taxon>Pseudomonadati</taxon>
        <taxon>Pseudomonadota</taxon>
        <taxon>Betaproteobacteria</taxon>
        <taxon>Burkholderiales</taxon>
        <taxon>Burkholderiaceae</taxon>
        <taxon>Cupriavidus</taxon>
    </lineage>
</organism>
<evidence type="ECO:0000256" key="1">
    <source>
        <dbReference type="ARBA" id="ARBA00008791"/>
    </source>
</evidence>
<feature type="domain" description="UspA" evidence="2">
    <location>
        <begin position="1"/>
        <end position="144"/>
    </location>
</feature>
<evidence type="ECO:0000259" key="2">
    <source>
        <dbReference type="Pfam" id="PF00582"/>
    </source>
</evidence>
<dbReference type="Pfam" id="PF00582">
    <property type="entry name" value="Usp"/>
    <property type="match status" value="1"/>
</dbReference>
<dbReference type="PRINTS" id="PR01438">
    <property type="entry name" value="UNVRSLSTRESS"/>
</dbReference>
<dbReference type="EMBL" id="CAJZAF010000028">
    <property type="protein sequence ID" value="CAG9180916.1"/>
    <property type="molecule type" value="Genomic_DNA"/>
</dbReference>
<dbReference type="Proteomes" id="UP000701702">
    <property type="component" value="Unassembled WGS sequence"/>
</dbReference>
<comment type="similarity">
    <text evidence="1">Belongs to the universal stress protein A family.</text>
</comment>
<evidence type="ECO:0000313" key="4">
    <source>
        <dbReference type="Proteomes" id="UP000701702"/>
    </source>
</evidence>
<dbReference type="PANTHER" id="PTHR46268">
    <property type="entry name" value="STRESS RESPONSE PROTEIN NHAX"/>
    <property type="match status" value="1"/>
</dbReference>